<comment type="caution">
    <text evidence="1">The sequence shown here is derived from an EMBL/GenBank/DDBJ whole genome shotgun (WGS) entry which is preliminary data.</text>
</comment>
<gene>
    <name evidence="1" type="ORF">L2E82_10766</name>
</gene>
<organism evidence="1 2">
    <name type="scientific">Cichorium intybus</name>
    <name type="common">Chicory</name>
    <dbReference type="NCBI Taxonomy" id="13427"/>
    <lineage>
        <taxon>Eukaryota</taxon>
        <taxon>Viridiplantae</taxon>
        <taxon>Streptophyta</taxon>
        <taxon>Embryophyta</taxon>
        <taxon>Tracheophyta</taxon>
        <taxon>Spermatophyta</taxon>
        <taxon>Magnoliopsida</taxon>
        <taxon>eudicotyledons</taxon>
        <taxon>Gunneridae</taxon>
        <taxon>Pentapetalae</taxon>
        <taxon>asterids</taxon>
        <taxon>campanulids</taxon>
        <taxon>Asterales</taxon>
        <taxon>Asteraceae</taxon>
        <taxon>Cichorioideae</taxon>
        <taxon>Cichorieae</taxon>
        <taxon>Cichoriinae</taxon>
        <taxon>Cichorium</taxon>
    </lineage>
</organism>
<evidence type="ECO:0000313" key="2">
    <source>
        <dbReference type="Proteomes" id="UP001055811"/>
    </source>
</evidence>
<protein>
    <submittedName>
        <fullName evidence="1">Uncharacterized protein</fullName>
    </submittedName>
</protein>
<proteinExistence type="predicted"/>
<accession>A0ACB9GCQ2</accession>
<dbReference type="EMBL" id="CM042010">
    <property type="protein sequence ID" value="KAI3780776.1"/>
    <property type="molecule type" value="Genomic_DNA"/>
</dbReference>
<reference evidence="2" key="1">
    <citation type="journal article" date="2022" name="Mol. Ecol. Resour.">
        <title>The genomes of chicory, endive, great burdock and yacon provide insights into Asteraceae palaeo-polyploidization history and plant inulin production.</title>
        <authorList>
            <person name="Fan W."/>
            <person name="Wang S."/>
            <person name="Wang H."/>
            <person name="Wang A."/>
            <person name="Jiang F."/>
            <person name="Liu H."/>
            <person name="Zhao H."/>
            <person name="Xu D."/>
            <person name="Zhang Y."/>
        </authorList>
    </citation>
    <scope>NUCLEOTIDE SEQUENCE [LARGE SCALE GENOMIC DNA]</scope>
    <source>
        <strain evidence="2">cv. Punajuju</strain>
    </source>
</reference>
<evidence type="ECO:0000313" key="1">
    <source>
        <dbReference type="EMBL" id="KAI3780776.1"/>
    </source>
</evidence>
<dbReference type="Proteomes" id="UP001055811">
    <property type="component" value="Linkage Group LG02"/>
</dbReference>
<keyword evidence="2" id="KW-1185">Reference proteome</keyword>
<sequence length="200" mass="22485">MRTVVISALLYLLIAGQCGGSLLSLFDHHPDPIGSSLLSDLIRSDLFSNPFRELEQIPFGIEQDDEVIVLPARVDWKETRDSHVITMDVPGMKKEELKIEVEENRVLRVSGERKREKEEKDGDGGDHWHRCERSYGKFWRQFRLPENLDLDRVNARLEDGVLTISIGKLSPDQIKGPKVVSIGGGEPSAPLSVAETKSEL</sequence>
<name>A0ACB9GCQ2_CICIN</name>
<reference evidence="1 2" key="2">
    <citation type="journal article" date="2022" name="Mol. Ecol. Resour.">
        <title>The genomes of chicory, endive, great burdock and yacon provide insights into Asteraceae paleo-polyploidization history and plant inulin production.</title>
        <authorList>
            <person name="Fan W."/>
            <person name="Wang S."/>
            <person name="Wang H."/>
            <person name="Wang A."/>
            <person name="Jiang F."/>
            <person name="Liu H."/>
            <person name="Zhao H."/>
            <person name="Xu D."/>
            <person name="Zhang Y."/>
        </authorList>
    </citation>
    <scope>NUCLEOTIDE SEQUENCE [LARGE SCALE GENOMIC DNA]</scope>
    <source>
        <strain evidence="2">cv. Punajuju</strain>
        <tissue evidence="1">Leaves</tissue>
    </source>
</reference>